<evidence type="ECO:0000313" key="3">
    <source>
        <dbReference type="EMBL" id="SFV29310.1"/>
    </source>
</evidence>
<evidence type="ECO:0000313" key="4">
    <source>
        <dbReference type="Proteomes" id="UP000199537"/>
    </source>
</evidence>
<accession>A0A1I7N3V0</accession>
<evidence type="ECO:0000256" key="1">
    <source>
        <dbReference type="ARBA" id="ARBA00022723"/>
    </source>
</evidence>
<dbReference type="GO" id="GO:0018773">
    <property type="term" value="F:acetylpyruvate hydrolase activity"/>
    <property type="evidence" value="ECO:0007669"/>
    <property type="project" value="TreeGrafter"/>
</dbReference>
<name>A0A1I7N3V0_9BACT</name>
<protein>
    <submittedName>
        <fullName evidence="3">2-keto-4-pentenoate hydratase/2-oxohepta-3-ene-1,7-dioic acid hydratase (Catechol pathway)</fullName>
    </submittedName>
</protein>
<dbReference type="InterPro" id="IPR036663">
    <property type="entry name" value="Fumarylacetoacetase_C_sf"/>
</dbReference>
<dbReference type="Pfam" id="PF01557">
    <property type="entry name" value="FAA_hydrolase"/>
    <property type="match status" value="1"/>
</dbReference>
<dbReference type="Proteomes" id="UP000199537">
    <property type="component" value="Unassembled WGS sequence"/>
</dbReference>
<dbReference type="Gene3D" id="3.90.850.10">
    <property type="entry name" value="Fumarylacetoacetase-like, C-terminal domain"/>
    <property type="match status" value="1"/>
</dbReference>
<keyword evidence="1" id="KW-0479">Metal-binding</keyword>
<organism evidence="3 4">
    <name type="scientific">Thermoflavifilum thermophilum</name>
    <dbReference type="NCBI Taxonomy" id="1393122"/>
    <lineage>
        <taxon>Bacteria</taxon>
        <taxon>Pseudomonadati</taxon>
        <taxon>Bacteroidota</taxon>
        <taxon>Chitinophagia</taxon>
        <taxon>Chitinophagales</taxon>
        <taxon>Chitinophagaceae</taxon>
        <taxon>Thermoflavifilum</taxon>
    </lineage>
</organism>
<dbReference type="STRING" id="1393122.SAMN05660895_0527"/>
<keyword evidence="4" id="KW-1185">Reference proteome</keyword>
<evidence type="ECO:0000259" key="2">
    <source>
        <dbReference type="Pfam" id="PF01557"/>
    </source>
</evidence>
<dbReference type="PANTHER" id="PTHR11820">
    <property type="entry name" value="ACYLPYRUVASE"/>
    <property type="match status" value="1"/>
</dbReference>
<dbReference type="EMBL" id="FPCJ01000001">
    <property type="protein sequence ID" value="SFV29310.1"/>
    <property type="molecule type" value="Genomic_DNA"/>
</dbReference>
<dbReference type="OrthoDB" id="9805307at2"/>
<sequence length="203" mass="23433">MKIICVGRNYAEHAQELKHEVPKEPIIFLKPKTALLQNNQPFYYPDFTEELHYECELVLRVSKNGKHIQEKFANRYYDRITVGIDFTARDLQRKLMEKGLPWEISKAFDNSTVVGDFIPITPQMDLQNLSFRLLKNEQVVQEGNTRDMLFSFDKIISYASRFFTLNIGDLIFTGTPAGVGPVEVGDYLEAYLGDQNLLSFQVL</sequence>
<reference evidence="4" key="1">
    <citation type="submission" date="2016-10" db="EMBL/GenBank/DDBJ databases">
        <authorList>
            <person name="Varghese N."/>
            <person name="Submissions S."/>
        </authorList>
    </citation>
    <scope>NUCLEOTIDE SEQUENCE [LARGE SCALE GENOMIC DNA]</scope>
    <source>
        <strain evidence="4">DSM 14807</strain>
    </source>
</reference>
<dbReference type="PANTHER" id="PTHR11820:SF7">
    <property type="entry name" value="ACYLPYRUVASE FAHD1, MITOCHONDRIAL"/>
    <property type="match status" value="1"/>
</dbReference>
<dbReference type="InterPro" id="IPR011234">
    <property type="entry name" value="Fumarylacetoacetase-like_C"/>
</dbReference>
<dbReference type="AlphaFoldDB" id="A0A1I7N3V0"/>
<dbReference type="GO" id="GO:0046872">
    <property type="term" value="F:metal ion binding"/>
    <property type="evidence" value="ECO:0007669"/>
    <property type="project" value="UniProtKB-KW"/>
</dbReference>
<dbReference type="SUPFAM" id="SSF56529">
    <property type="entry name" value="FAH"/>
    <property type="match status" value="1"/>
</dbReference>
<proteinExistence type="predicted"/>
<gene>
    <name evidence="3" type="ORF">SAMN05660895_0527</name>
</gene>
<feature type="domain" description="Fumarylacetoacetase-like C-terminal" evidence="2">
    <location>
        <begin position="2"/>
        <end position="192"/>
    </location>
</feature>
<dbReference type="RefSeq" id="WP_092457321.1">
    <property type="nucleotide sequence ID" value="NZ_FPCJ01000001.1"/>
</dbReference>